<name>A0A0A1U673_ENTIV</name>
<dbReference type="AlphaFoldDB" id="A0A0A1U673"/>
<evidence type="ECO:0000256" key="2">
    <source>
        <dbReference type="ARBA" id="ARBA00006076"/>
    </source>
</evidence>
<sequence>MTEQKEGQNEIGDEQNFGFGVSKFLTFLQAIGGYDDGEKEDEEIDLDRVDELGKKMKPLEQYRMMCHRFHGKNPSKNKIKRQNRLKAEKVLEMKMDFNDTPLGSVTAAKKVMETQHKAFVDIKQEKV</sequence>
<evidence type="ECO:0000313" key="4">
    <source>
        <dbReference type="EMBL" id="ELP87336.1"/>
    </source>
</evidence>
<evidence type="ECO:0000313" key="5">
    <source>
        <dbReference type="Proteomes" id="UP000014680"/>
    </source>
</evidence>
<comment type="similarity">
    <text evidence="2">Belongs to the SNU66/SART1 family.</text>
</comment>
<organism evidence="4 5">
    <name type="scientific">Entamoeba invadens IP1</name>
    <dbReference type="NCBI Taxonomy" id="370355"/>
    <lineage>
        <taxon>Eukaryota</taxon>
        <taxon>Amoebozoa</taxon>
        <taxon>Evosea</taxon>
        <taxon>Archamoebae</taxon>
        <taxon>Mastigamoebida</taxon>
        <taxon>Entamoebidae</taxon>
        <taxon>Entamoeba</taxon>
    </lineage>
</organism>
<dbReference type="VEuPathDB" id="AmoebaDB:EIN_095930"/>
<evidence type="ECO:0000256" key="1">
    <source>
        <dbReference type="ARBA" id="ARBA00004123"/>
    </source>
</evidence>
<dbReference type="OMA" id="MEHDAIV"/>
<dbReference type="OrthoDB" id="5583at2759"/>
<dbReference type="Pfam" id="PF03343">
    <property type="entry name" value="SART-1"/>
    <property type="match status" value="1"/>
</dbReference>
<dbReference type="GeneID" id="14886479"/>
<keyword evidence="3" id="KW-0539">Nucleus</keyword>
<dbReference type="Proteomes" id="UP000014680">
    <property type="component" value="Unassembled WGS sequence"/>
</dbReference>
<dbReference type="RefSeq" id="XP_004254107.1">
    <property type="nucleotide sequence ID" value="XM_004254059.1"/>
</dbReference>
<accession>A0A0A1U673</accession>
<dbReference type="EMBL" id="KB206860">
    <property type="protein sequence ID" value="ELP87336.1"/>
    <property type="molecule type" value="Genomic_DNA"/>
</dbReference>
<keyword evidence="5" id="KW-1185">Reference proteome</keyword>
<evidence type="ECO:0000256" key="3">
    <source>
        <dbReference type="ARBA" id="ARBA00023242"/>
    </source>
</evidence>
<dbReference type="GO" id="GO:0045292">
    <property type="term" value="P:mRNA cis splicing, via spliceosome"/>
    <property type="evidence" value="ECO:0007669"/>
    <property type="project" value="TreeGrafter"/>
</dbReference>
<reference evidence="4 5" key="1">
    <citation type="submission" date="2012-10" db="EMBL/GenBank/DDBJ databases">
        <authorList>
            <person name="Zafar N."/>
            <person name="Inman J."/>
            <person name="Hall N."/>
            <person name="Lorenzi H."/>
            <person name="Caler E."/>
        </authorList>
    </citation>
    <scope>NUCLEOTIDE SEQUENCE [LARGE SCALE GENOMIC DNA]</scope>
    <source>
        <strain evidence="4 5">IP1</strain>
    </source>
</reference>
<dbReference type="InterPro" id="IPR005011">
    <property type="entry name" value="SNU66/SART1"/>
</dbReference>
<dbReference type="GO" id="GO:0000481">
    <property type="term" value="P:maturation of 5S rRNA"/>
    <property type="evidence" value="ECO:0007669"/>
    <property type="project" value="TreeGrafter"/>
</dbReference>
<dbReference type="PANTHER" id="PTHR14152">
    <property type="entry name" value="SQUAMOUS CELL CARCINOMA ANTIGEN RECOGNISED BY CYTOTOXIC T LYMPHOCYTES"/>
    <property type="match status" value="1"/>
</dbReference>
<gene>
    <name evidence="4" type="ORF">EIN_095930</name>
</gene>
<comment type="subcellular location">
    <subcellularLocation>
        <location evidence="1">Nucleus</location>
    </subcellularLocation>
</comment>
<dbReference type="PANTHER" id="PTHR14152:SF5">
    <property type="entry name" value="U4_U6.U5 TRI-SNRNP-ASSOCIATED PROTEIN 1"/>
    <property type="match status" value="1"/>
</dbReference>
<dbReference type="GO" id="GO:0046540">
    <property type="term" value="C:U4/U6 x U5 tri-snRNP complex"/>
    <property type="evidence" value="ECO:0007669"/>
    <property type="project" value="TreeGrafter"/>
</dbReference>
<dbReference type="KEGG" id="eiv:EIN_095930"/>
<proteinExistence type="inferred from homology"/>
<protein>
    <submittedName>
        <fullName evidence="4">Uncharacterized protein</fullName>
    </submittedName>
</protein>